<feature type="signal peptide" evidence="9">
    <location>
        <begin position="1"/>
        <end position="15"/>
    </location>
</feature>
<dbReference type="Pfam" id="PF00363">
    <property type="entry name" value="Casein"/>
    <property type="match status" value="1"/>
</dbReference>
<evidence type="ECO:0000313" key="10">
    <source>
        <dbReference type="Proteomes" id="UP000261680"/>
    </source>
</evidence>
<organism evidence="10 11">
    <name type="scientific">Ursus maritimus</name>
    <name type="common">Polar bear</name>
    <name type="synonym">Thalarctos maritimus</name>
    <dbReference type="NCBI Taxonomy" id="29073"/>
    <lineage>
        <taxon>Eukaryota</taxon>
        <taxon>Metazoa</taxon>
        <taxon>Chordata</taxon>
        <taxon>Craniata</taxon>
        <taxon>Vertebrata</taxon>
        <taxon>Euteleostomi</taxon>
        <taxon>Mammalia</taxon>
        <taxon>Eutheria</taxon>
        <taxon>Laurasiatheria</taxon>
        <taxon>Carnivora</taxon>
        <taxon>Caniformia</taxon>
        <taxon>Ursidae</taxon>
        <taxon>Ursus</taxon>
    </lineage>
</organism>
<evidence type="ECO:0000256" key="9">
    <source>
        <dbReference type="SAM" id="SignalP"/>
    </source>
</evidence>
<dbReference type="GeneID" id="103656285"/>
<comment type="function">
    <text evidence="1">Important role in determination of the surface properties of the casein micelles.</text>
</comment>
<dbReference type="KEGG" id="umr:103656285"/>
<evidence type="ECO:0000256" key="4">
    <source>
        <dbReference type="ARBA" id="ARBA00018977"/>
    </source>
</evidence>
<dbReference type="InterPro" id="IPR001588">
    <property type="entry name" value="Casein"/>
</dbReference>
<evidence type="ECO:0000256" key="1">
    <source>
        <dbReference type="ARBA" id="ARBA00002287"/>
    </source>
</evidence>
<proteinExistence type="inferred from homology"/>
<dbReference type="Proteomes" id="UP000261680">
    <property type="component" value="Unplaced"/>
</dbReference>
<keyword evidence="8" id="KW-0494">Milk protein</keyword>
<dbReference type="PROSITE" id="PS00306">
    <property type="entry name" value="CASEIN_ALPHA_BETA"/>
    <property type="match status" value="1"/>
</dbReference>
<dbReference type="AlphaFoldDB" id="A0A384BGZ6"/>
<reference evidence="11" key="1">
    <citation type="submission" date="2025-08" db="UniProtKB">
        <authorList>
            <consortium name="RefSeq"/>
        </authorList>
    </citation>
    <scope>IDENTIFICATION</scope>
    <source>
        <tissue evidence="11">Whole blood</tissue>
    </source>
</reference>
<comment type="similarity">
    <text evidence="3">Belongs to the beta-casein family.</text>
</comment>
<sequence length="256" mass="28701">MKVLILACLVALALAREKEELTVSTETVESLSSSEESITQVNKQKLENFKSEEQQQRENERQNKIHTPFQQQSLVYPNADPIPYAIPPQNVLSLAQPVVVLPFPQPEIMEVPKVKENIFPRSKVMPFLKSPIVPLLNSQIQSLTDLENPHFPQSQPQPQPQPLPLSLLQPLMHQIPQPLPQTPVLTPQPLLSIPQSKVLAFPQQVMPFPQIDMPPQAFLLYQEPSHEAHPVTQPLAPVYSSAVVVSPNLLILLSHL</sequence>
<comment type="subcellular location">
    <subcellularLocation>
        <location evidence="2">Secreted</location>
    </subcellularLocation>
</comment>
<keyword evidence="10" id="KW-1185">Reference proteome</keyword>
<dbReference type="CTD" id="1447"/>
<evidence type="ECO:0000256" key="2">
    <source>
        <dbReference type="ARBA" id="ARBA00004613"/>
    </source>
</evidence>
<keyword evidence="5" id="KW-0964">Secreted</keyword>
<dbReference type="GO" id="GO:0005615">
    <property type="term" value="C:extracellular space"/>
    <property type="evidence" value="ECO:0007669"/>
    <property type="project" value="TreeGrafter"/>
</dbReference>
<dbReference type="InterPro" id="IPR016345">
    <property type="entry name" value="Casein_beta"/>
</dbReference>
<dbReference type="InterPro" id="IPR031305">
    <property type="entry name" value="Casein_CS"/>
</dbReference>
<evidence type="ECO:0000256" key="7">
    <source>
        <dbReference type="ARBA" id="ARBA00022729"/>
    </source>
</evidence>
<evidence type="ECO:0000256" key="6">
    <source>
        <dbReference type="ARBA" id="ARBA00022553"/>
    </source>
</evidence>
<dbReference type="PANTHER" id="PTHR11500">
    <property type="entry name" value="BETA CASEIN"/>
    <property type="match status" value="1"/>
</dbReference>
<gene>
    <name evidence="11" type="primary">CSN2</name>
</gene>
<name>A0A384BGZ6_URSMA</name>
<dbReference type="PANTHER" id="PTHR11500:SF0">
    <property type="entry name" value="BETA-CASEIN"/>
    <property type="match status" value="1"/>
</dbReference>
<dbReference type="RefSeq" id="XP_008681868.2">
    <property type="nucleotide sequence ID" value="XM_008683646.2"/>
</dbReference>
<feature type="chain" id="PRO_5035441568" description="Beta-casein" evidence="9">
    <location>
        <begin position="16"/>
        <end position="256"/>
    </location>
</feature>
<dbReference type="PIRSF" id="PIRSF002372">
    <property type="entry name" value="Beta-casein"/>
    <property type="match status" value="1"/>
</dbReference>
<evidence type="ECO:0000256" key="8">
    <source>
        <dbReference type="ARBA" id="ARBA00022743"/>
    </source>
</evidence>
<protein>
    <recommendedName>
        <fullName evidence="4">Beta-casein</fullName>
    </recommendedName>
</protein>
<evidence type="ECO:0000313" key="11">
    <source>
        <dbReference type="RefSeq" id="XP_008681868.2"/>
    </source>
</evidence>
<evidence type="ECO:0000256" key="5">
    <source>
        <dbReference type="ARBA" id="ARBA00022525"/>
    </source>
</evidence>
<keyword evidence="7 9" id="KW-0732">Signal</keyword>
<dbReference type="OrthoDB" id="9838331at2759"/>
<keyword evidence="6" id="KW-0597">Phosphoprotein</keyword>
<evidence type="ECO:0000256" key="3">
    <source>
        <dbReference type="ARBA" id="ARBA00008083"/>
    </source>
</evidence>
<accession>A0A384BGZ6</accession>
<dbReference type="STRING" id="29073.ENSUMAP00000010631"/>